<dbReference type="AlphaFoldDB" id="A0A8J4E7Y5"/>
<organism evidence="2 3">
    <name type="scientific">Virgisporangium aurantiacum</name>
    <dbReference type="NCBI Taxonomy" id="175570"/>
    <lineage>
        <taxon>Bacteria</taxon>
        <taxon>Bacillati</taxon>
        <taxon>Actinomycetota</taxon>
        <taxon>Actinomycetes</taxon>
        <taxon>Micromonosporales</taxon>
        <taxon>Micromonosporaceae</taxon>
        <taxon>Virgisporangium</taxon>
    </lineage>
</organism>
<name>A0A8J4E7Y5_9ACTN</name>
<accession>A0A8J4E7Y5</accession>
<sequence length="68" mass="7512">MEVEGKLYRAQSLRCEVACRPSVQQGQQRRTATNRPSTVKETSTRTASWRVMPRVASAASAGDAMRIS</sequence>
<feature type="compositionally biased region" description="Polar residues" evidence="1">
    <location>
        <begin position="22"/>
        <end position="47"/>
    </location>
</feature>
<dbReference type="EMBL" id="BOPG01000126">
    <property type="protein sequence ID" value="GIJ64693.1"/>
    <property type="molecule type" value="Genomic_DNA"/>
</dbReference>
<evidence type="ECO:0000313" key="2">
    <source>
        <dbReference type="EMBL" id="GIJ64693.1"/>
    </source>
</evidence>
<evidence type="ECO:0000256" key="1">
    <source>
        <dbReference type="SAM" id="MobiDB-lite"/>
    </source>
</evidence>
<evidence type="ECO:0000313" key="3">
    <source>
        <dbReference type="Proteomes" id="UP000612585"/>
    </source>
</evidence>
<proteinExistence type="predicted"/>
<feature type="region of interest" description="Disordered" evidence="1">
    <location>
        <begin position="21"/>
        <end position="68"/>
    </location>
</feature>
<reference evidence="2" key="1">
    <citation type="submission" date="2021-01" db="EMBL/GenBank/DDBJ databases">
        <title>Whole genome shotgun sequence of Virgisporangium aurantiacum NBRC 16421.</title>
        <authorList>
            <person name="Komaki H."/>
            <person name="Tamura T."/>
        </authorList>
    </citation>
    <scope>NUCLEOTIDE SEQUENCE</scope>
    <source>
        <strain evidence="2">NBRC 16421</strain>
    </source>
</reference>
<comment type="caution">
    <text evidence="2">The sequence shown here is derived from an EMBL/GenBank/DDBJ whole genome shotgun (WGS) entry which is preliminary data.</text>
</comment>
<dbReference type="Proteomes" id="UP000612585">
    <property type="component" value="Unassembled WGS sequence"/>
</dbReference>
<protein>
    <submittedName>
        <fullName evidence="2">Uncharacterized protein</fullName>
    </submittedName>
</protein>
<gene>
    <name evidence="2" type="ORF">Vau01_122090</name>
</gene>
<keyword evidence="3" id="KW-1185">Reference proteome</keyword>